<reference evidence="1 2" key="1">
    <citation type="submission" date="2024-09" db="EMBL/GenBank/DDBJ databases">
        <authorList>
            <person name="Sun Q."/>
            <person name="Mori K."/>
        </authorList>
    </citation>
    <scope>NUCLEOTIDE SEQUENCE [LARGE SCALE GENOMIC DNA]</scope>
    <source>
        <strain evidence="1 2">CCM 7228</strain>
    </source>
</reference>
<sequence length="58" mass="6728">MSKHEMLKIIEQKRAELIDIVLKTGLSSSLSIKYSQDLDRLLNNYNDYEPTKKNANCL</sequence>
<dbReference type="EMBL" id="JBHLVO010000029">
    <property type="protein sequence ID" value="MFC0274090.1"/>
    <property type="molecule type" value="Genomic_DNA"/>
</dbReference>
<dbReference type="SUPFAM" id="SSF140500">
    <property type="entry name" value="BAS1536-like"/>
    <property type="match status" value="1"/>
</dbReference>
<proteinExistence type="predicted"/>
<comment type="caution">
    <text evidence="1">The sequence shown here is derived from an EMBL/GenBank/DDBJ whole genome shotgun (WGS) entry which is preliminary data.</text>
</comment>
<dbReference type="InterPro" id="IPR037208">
    <property type="entry name" value="Spo0E-like_sf"/>
</dbReference>
<organism evidence="1 2">
    <name type="scientific">Metabacillus herbersteinensis</name>
    <dbReference type="NCBI Taxonomy" id="283816"/>
    <lineage>
        <taxon>Bacteria</taxon>
        <taxon>Bacillati</taxon>
        <taxon>Bacillota</taxon>
        <taxon>Bacilli</taxon>
        <taxon>Bacillales</taxon>
        <taxon>Bacillaceae</taxon>
        <taxon>Metabacillus</taxon>
    </lineage>
</organism>
<evidence type="ECO:0000313" key="1">
    <source>
        <dbReference type="EMBL" id="MFC0274090.1"/>
    </source>
</evidence>
<gene>
    <name evidence="1" type="ORF">ACFFIX_22335</name>
</gene>
<protein>
    <submittedName>
        <fullName evidence="1">Spo0E family sporulation regulatory protein-aspartic acid phosphatase</fullName>
    </submittedName>
</protein>
<dbReference type="InterPro" id="IPR036638">
    <property type="entry name" value="HLH_DNA-bd_sf"/>
</dbReference>
<evidence type="ECO:0000313" key="2">
    <source>
        <dbReference type="Proteomes" id="UP001589854"/>
    </source>
</evidence>
<accession>A0ABV6GKN7</accession>
<name>A0ABV6GKN7_9BACI</name>
<keyword evidence="2" id="KW-1185">Reference proteome</keyword>
<dbReference type="RefSeq" id="WP_378938002.1">
    <property type="nucleotide sequence ID" value="NZ_JBHLVO010000029.1"/>
</dbReference>
<dbReference type="PANTHER" id="PTHR41263">
    <property type="entry name" value="ASPARTYL-PHOSPHATE PHOSPHATASE YISI"/>
    <property type="match status" value="1"/>
</dbReference>
<dbReference type="InterPro" id="IPR053028">
    <property type="entry name" value="Spo0E-like_phosphatase"/>
</dbReference>
<dbReference type="Pfam" id="PF09388">
    <property type="entry name" value="SpoOE-like"/>
    <property type="match status" value="1"/>
</dbReference>
<dbReference type="PANTHER" id="PTHR41263:SF1">
    <property type="entry name" value="ASPARTYL-PHOSPHATE PHOSPHATASE YISI"/>
    <property type="match status" value="1"/>
</dbReference>
<dbReference type="Gene3D" id="4.10.280.10">
    <property type="entry name" value="Helix-loop-helix DNA-binding domain"/>
    <property type="match status" value="1"/>
</dbReference>
<dbReference type="InterPro" id="IPR018540">
    <property type="entry name" value="Spo0E-like"/>
</dbReference>
<dbReference type="Proteomes" id="UP001589854">
    <property type="component" value="Unassembled WGS sequence"/>
</dbReference>